<evidence type="ECO:0000256" key="1">
    <source>
        <dbReference type="ARBA" id="ARBA00010050"/>
    </source>
</evidence>
<dbReference type="SUPFAM" id="SSF48452">
    <property type="entry name" value="TPR-like"/>
    <property type="match status" value="1"/>
</dbReference>
<feature type="compositionally biased region" description="Low complexity" evidence="4">
    <location>
        <begin position="62"/>
        <end position="76"/>
    </location>
</feature>
<dbReference type="OMA" id="IEDWMRT"/>
<dbReference type="InterPro" id="IPR000744">
    <property type="entry name" value="NSF_attach"/>
</dbReference>
<dbReference type="VEuPathDB" id="TriTrypDB:LpyrH10_27_0640"/>
<dbReference type="GO" id="GO:0005483">
    <property type="term" value="F:soluble NSF attachment protein activity"/>
    <property type="evidence" value="ECO:0007669"/>
    <property type="project" value="TreeGrafter"/>
</dbReference>
<comment type="similarity">
    <text evidence="1">Belongs to the SNAP family.</text>
</comment>
<feature type="compositionally biased region" description="Basic and acidic residues" evidence="4">
    <location>
        <begin position="261"/>
        <end position="272"/>
    </location>
</feature>
<feature type="region of interest" description="Disordered" evidence="4">
    <location>
        <begin position="1"/>
        <end position="76"/>
    </location>
</feature>
<dbReference type="Proteomes" id="UP000037923">
    <property type="component" value="Unassembled WGS sequence"/>
</dbReference>
<evidence type="ECO:0000256" key="4">
    <source>
        <dbReference type="SAM" id="MobiDB-lite"/>
    </source>
</evidence>
<organism evidence="5 6">
    <name type="scientific">Leptomonas pyrrhocoris</name>
    <name type="common">Firebug parasite</name>
    <dbReference type="NCBI Taxonomy" id="157538"/>
    <lineage>
        <taxon>Eukaryota</taxon>
        <taxon>Discoba</taxon>
        <taxon>Euglenozoa</taxon>
        <taxon>Kinetoplastea</taxon>
        <taxon>Metakinetoplastina</taxon>
        <taxon>Trypanosomatida</taxon>
        <taxon>Trypanosomatidae</taxon>
        <taxon>Leishmaniinae</taxon>
        <taxon>Leptomonas</taxon>
    </lineage>
</organism>
<feature type="compositionally biased region" description="Low complexity" evidence="4">
    <location>
        <begin position="233"/>
        <end position="244"/>
    </location>
</feature>
<comment type="caution">
    <text evidence="5">The sequence shown here is derived from an EMBL/GenBank/DDBJ whole genome shotgun (WGS) entry which is preliminary data.</text>
</comment>
<gene>
    <name evidence="5" type="ORF">ABB37_08909</name>
</gene>
<name>A0A0M9FSF2_LEPPY</name>
<dbReference type="GO" id="GO:0005774">
    <property type="term" value="C:vacuolar membrane"/>
    <property type="evidence" value="ECO:0007669"/>
    <property type="project" value="TreeGrafter"/>
</dbReference>
<accession>A0A0M9FSF2</accession>
<evidence type="ECO:0000313" key="5">
    <source>
        <dbReference type="EMBL" id="KPA74916.1"/>
    </source>
</evidence>
<proteinExistence type="inferred from homology"/>
<dbReference type="Pfam" id="PF14938">
    <property type="entry name" value="SNAP"/>
    <property type="match status" value="1"/>
</dbReference>
<sequence>MSSLSNPGGPIAGHPATGTPSPRKGSRTSATVQWSGPLPPMSASSSRGVCVDGVEWPGGEGPTFSTSAPPATAQSAVGGVAATGHTRAAVPTPTVPKRPGVFNAAFSAAAAAATGVAWRQHPSSDTTAVGGCGGVPADSSAVRGAAVAVVAAPRPRTSEDEVDVQQQGSTAATPPTLPPPPPPPPSMSTTHNTNGVCEAIVSGVRHAAGGSSLWGPTTGGNNAPLALSPPPHNNTSTSPDGGSPPHTPSPPTSMSAGGAEDGARAKTAEGRRSSGRYVGAVLPEYTTPGESASENALLLCEKRMSDPFASYSVEMLVRDVCGQHGGGAADGGGDVVTLPHVTDDGPITGELTPYPPQQQGQLQLHHQRSTMDCNDDLQRLLEDAHQAYAQAEARLLDDGLSLIEDWMRTRDLFFSAGSLFAAVGDATTAARCLLHATFINRAFHSDGEALTTLSMSVEQLKHAHPRVAVESLLRLVPCYANKNLRYQTARCYRDAAELLETELEEKAAAVELYRAALAVYADTQVAAKALSRKWQKQQQQQRQQPTQHSFTTAIADSFSNLALQTTMSITEEDMKSLLPSSNVDVTVMNMQAGLPPPHYQVSTTVQRSLVEACRGRLLVLLAQLHRYAEVMEVALTCADAVPRSLPRTKFLLCATLSVLARGAPPPSKTGDGEEEGGGIDAASAEEVTPPAGTVPAFMSAAAEAADALYFDSLYDTAKVFSSLQEEDRAFQRGKENELVRALLEANKACSLSMYDEAVRTYNGYATTERSVVLDVLIEQCRRCLFQHVERFA</sequence>
<feature type="compositionally biased region" description="Pro residues" evidence="4">
    <location>
        <begin position="175"/>
        <end position="186"/>
    </location>
</feature>
<dbReference type="GO" id="GO:0035494">
    <property type="term" value="P:SNARE complex disassembly"/>
    <property type="evidence" value="ECO:0007669"/>
    <property type="project" value="TreeGrafter"/>
</dbReference>
<keyword evidence="3" id="KW-0653">Protein transport</keyword>
<reference evidence="5 6" key="1">
    <citation type="submission" date="2015-07" db="EMBL/GenBank/DDBJ databases">
        <title>High-quality genome of monoxenous trypanosomatid Leptomonas pyrrhocoris.</title>
        <authorList>
            <person name="Flegontov P."/>
            <person name="Butenko A."/>
            <person name="Firsov S."/>
            <person name="Vlcek C."/>
            <person name="Logacheva M.D."/>
            <person name="Field M."/>
            <person name="Filatov D."/>
            <person name="Flegontova O."/>
            <person name="Gerasimov E."/>
            <person name="Jackson A.P."/>
            <person name="Kelly S."/>
            <person name="Opperdoes F."/>
            <person name="O'Reilly A."/>
            <person name="Votypka J."/>
            <person name="Yurchenko V."/>
            <person name="Lukes J."/>
        </authorList>
    </citation>
    <scope>NUCLEOTIDE SEQUENCE [LARGE SCALE GENOMIC DNA]</scope>
    <source>
        <strain evidence="5">H10</strain>
    </source>
</reference>
<dbReference type="AlphaFoldDB" id="A0A0M9FSF2"/>
<dbReference type="GO" id="GO:0006886">
    <property type="term" value="P:intracellular protein transport"/>
    <property type="evidence" value="ECO:0007669"/>
    <property type="project" value="InterPro"/>
</dbReference>
<feature type="region of interest" description="Disordered" evidence="4">
    <location>
        <begin position="208"/>
        <end position="275"/>
    </location>
</feature>
<dbReference type="GeneID" id="26909192"/>
<dbReference type="GO" id="GO:0031201">
    <property type="term" value="C:SNARE complex"/>
    <property type="evidence" value="ECO:0007669"/>
    <property type="project" value="TreeGrafter"/>
</dbReference>
<dbReference type="EMBL" id="LGTL01000027">
    <property type="protein sequence ID" value="KPA74916.1"/>
    <property type="molecule type" value="Genomic_DNA"/>
</dbReference>
<dbReference type="RefSeq" id="XP_015653355.1">
    <property type="nucleotide sequence ID" value="XM_015808070.1"/>
</dbReference>
<dbReference type="Gene3D" id="1.25.40.10">
    <property type="entry name" value="Tetratricopeptide repeat domain"/>
    <property type="match status" value="1"/>
</dbReference>
<dbReference type="GO" id="GO:0019905">
    <property type="term" value="F:syntaxin binding"/>
    <property type="evidence" value="ECO:0007669"/>
    <property type="project" value="TreeGrafter"/>
</dbReference>
<evidence type="ECO:0000256" key="3">
    <source>
        <dbReference type="ARBA" id="ARBA00022927"/>
    </source>
</evidence>
<keyword evidence="2" id="KW-0813">Transport</keyword>
<dbReference type="InterPro" id="IPR011990">
    <property type="entry name" value="TPR-like_helical_dom_sf"/>
</dbReference>
<feature type="region of interest" description="Disordered" evidence="4">
    <location>
        <begin position="151"/>
        <end position="193"/>
    </location>
</feature>
<dbReference type="PANTHER" id="PTHR13768:SF42">
    <property type="entry name" value="PARAFLAGELLAR ROD COMPONENT"/>
    <property type="match status" value="1"/>
</dbReference>
<dbReference type="OrthoDB" id="9984275at2759"/>
<evidence type="ECO:0000313" key="6">
    <source>
        <dbReference type="Proteomes" id="UP000037923"/>
    </source>
</evidence>
<dbReference type="PANTHER" id="PTHR13768">
    <property type="entry name" value="SOLUBLE NSF ATTACHMENT PROTEIN SNAP"/>
    <property type="match status" value="1"/>
</dbReference>
<protein>
    <submittedName>
        <fullName evidence="5">Uncharacterized protein</fullName>
    </submittedName>
</protein>
<keyword evidence="6" id="KW-1185">Reference proteome</keyword>
<evidence type="ECO:0000256" key="2">
    <source>
        <dbReference type="ARBA" id="ARBA00022448"/>
    </source>
</evidence>